<dbReference type="EMBL" id="CM026423">
    <property type="protein sequence ID" value="KAG0583503.1"/>
    <property type="molecule type" value="Genomic_DNA"/>
</dbReference>
<feature type="non-terminal residue" evidence="1">
    <location>
        <position position="160"/>
    </location>
</feature>
<keyword evidence="2" id="KW-1185">Reference proteome</keyword>
<proteinExistence type="predicted"/>
<comment type="caution">
    <text evidence="1">The sequence shown here is derived from an EMBL/GenBank/DDBJ whole genome shotgun (WGS) entry which is preliminary data.</text>
</comment>
<dbReference type="Proteomes" id="UP000822688">
    <property type="component" value="Chromosome 3"/>
</dbReference>
<evidence type="ECO:0000313" key="1">
    <source>
        <dbReference type="EMBL" id="KAG0583503.1"/>
    </source>
</evidence>
<protein>
    <submittedName>
        <fullName evidence="1">Uncharacterized protein</fullName>
    </submittedName>
</protein>
<gene>
    <name evidence="1" type="ORF">KC19_3G141800</name>
</gene>
<reference evidence="1" key="1">
    <citation type="submission" date="2020-06" db="EMBL/GenBank/DDBJ databases">
        <title>WGS assembly of Ceratodon purpureus strain R40.</title>
        <authorList>
            <person name="Carey S.B."/>
            <person name="Jenkins J."/>
            <person name="Shu S."/>
            <person name="Lovell J.T."/>
            <person name="Sreedasyam A."/>
            <person name="Maumus F."/>
            <person name="Tiley G.P."/>
            <person name="Fernandez-Pozo N."/>
            <person name="Barry K."/>
            <person name="Chen C."/>
            <person name="Wang M."/>
            <person name="Lipzen A."/>
            <person name="Daum C."/>
            <person name="Saski C.A."/>
            <person name="Payton A.C."/>
            <person name="Mcbreen J.C."/>
            <person name="Conrad R.E."/>
            <person name="Kollar L.M."/>
            <person name="Olsson S."/>
            <person name="Huttunen S."/>
            <person name="Landis J.B."/>
            <person name="Wickett N.J."/>
            <person name="Johnson M.G."/>
            <person name="Rensing S.A."/>
            <person name="Grimwood J."/>
            <person name="Schmutz J."/>
            <person name="Mcdaniel S.F."/>
        </authorList>
    </citation>
    <scope>NUCLEOTIDE SEQUENCE</scope>
    <source>
        <strain evidence="1">R40</strain>
    </source>
</reference>
<organism evidence="1 2">
    <name type="scientific">Ceratodon purpureus</name>
    <name type="common">Fire moss</name>
    <name type="synonym">Dicranum purpureum</name>
    <dbReference type="NCBI Taxonomy" id="3225"/>
    <lineage>
        <taxon>Eukaryota</taxon>
        <taxon>Viridiplantae</taxon>
        <taxon>Streptophyta</taxon>
        <taxon>Embryophyta</taxon>
        <taxon>Bryophyta</taxon>
        <taxon>Bryophytina</taxon>
        <taxon>Bryopsida</taxon>
        <taxon>Dicranidae</taxon>
        <taxon>Pseudoditrichales</taxon>
        <taxon>Ditrichaceae</taxon>
        <taxon>Ceratodon</taxon>
    </lineage>
</organism>
<sequence length="160" mass="18227">MVSNKKPTFYDSSSRRFTQKIERFVCSLLLAQMKQKFHCKGETSKKPATRGTQNSQPDGLRARIDLHFRTCVKVVILMRPRPLTLLFTCSTPDILDTHFCTCSSRLQDSNLLLQNSVATVHCMTGIGRKSSVQCDYLISVHKSALPKLHKFTHHKLHLNV</sequence>
<evidence type="ECO:0000313" key="2">
    <source>
        <dbReference type="Proteomes" id="UP000822688"/>
    </source>
</evidence>
<accession>A0A8T0IM14</accession>
<dbReference type="AlphaFoldDB" id="A0A8T0IM14"/>
<name>A0A8T0IM14_CERPU</name>